<dbReference type="OrthoDB" id="9947540at2759"/>
<dbReference type="PANTHER" id="PTHR16736">
    <property type="entry name" value="CORTEXIN-1-RELATED"/>
    <property type="match status" value="1"/>
</dbReference>
<evidence type="ECO:0000256" key="5">
    <source>
        <dbReference type="SAM" id="Phobius"/>
    </source>
</evidence>
<evidence type="ECO:0000256" key="1">
    <source>
        <dbReference type="ARBA" id="ARBA00004167"/>
    </source>
</evidence>
<organism evidence="6 7">
    <name type="scientific">Astyanax mexicanus</name>
    <name type="common">Blind cave fish</name>
    <name type="synonym">Astyanax fasciatus mexicanus</name>
    <dbReference type="NCBI Taxonomy" id="7994"/>
    <lineage>
        <taxon>Eukaryota</taxon>
        <taxon>Metazoa</taxon>
        <taxon>Chordata</taxon>
        <taxon>Craniata</taxon>
        <taxon>Vertebrata</taxon>
        <taxon>Euteleostomi</taxon>
        <taxon>Actinopterygii</taxon>
        <taxon>Neopterygii</taxon>
        <taxon>Teleostei</taxon>
        <taxon>Ostariophysi</taxon>
        <taxon>Characiformes</taxon>
        <taxon>Characoidei</taxon>
        <taxon>Acestrorhamphidae</taxon>
        <taxon>Acestrorhamphinae</taxon>
        <taxon>Astyanax</taxon>
    </lineage>
</organism>
<dbReference type="EMBL" id="JAICCE010000004">
    <property type="protein sequence ID" value="KAG9278675.1"/>
    <property type="molecule type" value="Genomic_DNA"/>
</dbReference>
<gene>
    <name evidence="6" type="primary">CTXN1</name>
    <name evidence="6" type="ORF">AMEX_G6574</name>
</gene>
<proteinExistence type="predicted"/>
<sequence>MSITSPPADHPVLDLVASVLGKMSRAPLLDYELQSVGPAAGSGATAGLPLAPDTEQSTALCFVGLLLLILVVLLVRCFRILLDPYSSMPASTWRDHKDRLERGQFESAVV</sequence>
<keyword evidence="3 5" id="KW-1133">Transmembrane helix</keyword>
<dbReference type="AlphaFoldDB" id="A0A8T2MA56"/>
<evidence type="ECO:0000256" key="4">
    <source>
        <dbReference type="ARBA" id="ARBA00023136"/>
    </source>
</evidence>
<evidence type="ECO:0000313" key="7">
    <source>
        <dbReference type="Proteomes" id="UP000752171"/>
    </source>
</evidence>
<keyword evidence="2 5" id="KW-0812">Transmembrane</keyword>
<evidence type="ECO:0000256" key="2">
    <source>
        <dbReference type="ARBA" id="ARBA00022692"/>
    </source>
</evidence>
<comment type="caution">
    <text evidence="6">The sequence shown here is derived from an EMBL/GenBank/DDBJ whole genome shotgun (WGS) entry which is preliminary data.</text>
</comment>
<dbReference type="GO" id="GO:0016020">
    <property type="term" value="C:membrane"/>
    <property type="evidence" value="ECO:0007669"/>
    <property type="project" value="UniProtKB-SubCell"/>
</dbReference>
<protein>
    <submittedName>
        <fullName evidence="6">Cortexin-1-like</fullName>
    </submittedName>
</protein>
<dbReference type="Pfam" id="PF11057">
    <property type="entry name" value="Cortexin"/>
    <property type="match status" value="1"/>
</dbReference>
<dbReference type="Proteomes" id="UP000752171">
    <property type="component" value="Unassembled WGS sequence"/>
</dbReference>
<accession>A0A8T2MA56</accession>
<name>A0A8T2MA56_ASTMX</name>
<evidence type="ECO:0000256" key="3">
    <source>
        <dbReference type="ARBA" id="ARBA00022989"/>
    </source>
</evidence>
<dbReference type="PANTHER" id="PTHR16736:SF7">
    <property type="entry name" value="CORTEXIN-1"/>
    <property type="match status" value="1"/>
</dbReference>
<reference evidence="6 7" key="1">
    <citation type="submission" date="2021-07" db="EMBL/GenBank/DDBJ databases">
        <authorList>
            <person name="Imarazene B."/>
            <person name="Zahm M."/>
            <person name="Klopp C."/>
            <person name="Cabau C."/>
            <person name="Beille S."/>
            <person name="Jouanno E."/>
            <person name="Castinel A."/>
            <person name="Lluch J."/>
            <person name="Gil L."/>
            <person name="Kuchtly C."/>
            <person name="Lopez Roques C."/>
            <person name="Donnadieu C."/>
            <person name="Parrinello H."/>
            <person name="Journot L."/>
            <person name="Du K."/>
            <person name="Schartl M."/>
            <person name="Retaux S."/>
            <person name="Guiguen Y."/>
        </authorList>
    </citation>
    <scope>NUCLEOTIDE SEQUENCE [LARGE SCALE GENOMIC DNA]</scope>
    <source>
        <strain evidence="6">Pach_M1</strain>
        <tissue evidence="6">Testis</tissue>
    </source>
</reference>
<feature type="transmembrane region" description="Helical" evidence="5">
    <location>
        <begin position="57"/>
        <end position="78"/>
    </location>
</feature>
<keyword evidence="4 5" id="KW-0472">Membrane</keyword>
<evidence type="ECO:0000313" key="6">
    <source>
        <dbReference type="EMBL" id="KAG9278675.1"/>
    </source>
</evidence>
<dbReference type="InterPro" id="IPR020066">
    <property type="entry name" value="Cortexin"/>
</dbReference>
<comment type="subcellular location">
    <subcellularLocation>
        <location evidence="1">Membrane</location>
        <topology evidence="1">Single-pass membrane protein</topology>
    </subcellularLocation>
</comment>